<name>A0A8J2VGA4_9RHOB</name>
<evidence type="ECO:0000313" key="6">
    <source>
        <dbReference type="EMBL" id="GGE29176.1"/>
    </source>
</evidence>
<gene>
    <name evidence="6" type="ORF">GCM10007276_02910</name>
</gene>
<keyword evidence="4" id="KW-0804">Transcription</keyword>
<comment type="caution">
    <text evidence="6">The sequence shown here is derived from an EMBL/GenBank/DDBJ whole genome shotgun (WGS) entry which is preliminary data.</text>
</comment>
<dbReference type="Proteomes" id="UP000602745">
    <property type="component" value="Unassembled WGS sequence"/>
</dbReference>
<accession>A0A8J2VGA4</accession>
<organism evidence="6 7">
    <name type="scientific">Agaricicola taiwanensis</name>
    <dbReference type="NCBI Taxonomy" id="591372"/>
    <lineage>
        <taxon>Bacteria</taxon>
        <taxon>Pseudomonadati</taxon>
        <taxon>Pseudomonadota</taxon>
        <taxon>Alphaproteobacteria</taxon>
        <taxon>Rhodobacterales</taxon>
        <taxon>Paracoccaceae</taxon>
        <taxon>Agaricicola</taxon>
    </lineage>
</organism>
<dbReference type="RefSeq" id="WP_188407930.1">
    <property type="nucleotide sequence ID" value="NZ_BMCP01000001.1"/>
</dbReference>
<keyword evidence="7" id="KW-1185">Reference proteome</keyword>
<dbReference type="GO" id="GO:0032993">
    <property type="term" value="C:protein-DNA complex"/>
    <property type="evidence" value="ECO:0007669"/>
    <property type="project" value="TreeGrafter"/>
</dbReference>
<dbReference type="PANTHER" id="PTHR30346">
    <property type="entry name" value="TRANSCRIPTIONAL DUAL REGULATOR HCAR-RELATED"/>
    <property type="match status" value="1"/>
</dbReference>
<protein>
    <submittedName>
        <fullName evidence="6">LysR family transcriptional regulator</fullName>
    </submittedName>
</protein>
<dbReference type="EMBL" id="BMCP01000001">
    <property type="protein sequence ID" value="GGE29176.1"/>
    <property type="molecule type" value="Genomic_DNA"/>
</dbReference>
<dbReference type="Pfam" id="PF00126">
    <property type="entry name" value="HTH_1"/>
    <property type="match status" value="1"/>
</dbReference>
<dbReference type="PROSITE" id="PS50931">
    <property type="entry name" value="HTH_LYSR"/>
    <property type="match status" value="1"/>
</dbReference>
<dbReference type="FunFam" id="1.10.10.10:FF:000001">
    <property type="entry name" value="LysR family transcriptional regulator"/>
    <property type="match status" value="1"/>
</dbReference>
<comment type="similarity">
    <text evidence="1">Belongs to the LysR transcriptional regulatory family.</text>
</comment>
<dbReference type="Pfam" id="PF03466">
    <property type="entry name" value="LysR_substrate"/>
    <property type="match status" value="1"/>
</dbReference>
<evidence type="ECO:0000313" key="7">
    <source>
        <dbReference type="Proteomes" id="UP000602745"/>
    </source>
</evidence>
<dbReference type="Gene3D" id="3.40.190.10">
    <property type="entry name" value="Periplasmic binding protein-like II"/>
    <property type="match status" value="2"/>
</dbReference>
<dbReference type="InterPro" id="IPR036388">
    <property type="entry name" value="WH-like_DNA-bd_sf"/>
</dbReference>
<proteinExistence type="inferred from homology"/>
<dbReference type="PANTHER" id="PTHR30346:SF28">
    <property type="entry name" value="HTH-TYPE TRANSCRIPTIONAL REGULATOR CYNR"/>
    <property type="match status" value="1"/>
</dbReference>
<dbReference type="SUPFAM" id="SSF53850">
    <property type="entry name" value="Periplasmic binding protein-like II"/>
    <property type="match status" value="1"/>
</dbReference>
<dbReference type="SUPFAM" id="SSF46785">
    <property type="entry name" value="Winged helix' DNA-binding domain"/>
    <property type="match status" value="1"/>
</dbReference>
<dbReference type="PRINTS" id="PR00039">
    <property type="entry name" value="HTHLYSR"/>
</dbReference>
<dbReference type="CDD" id="cd05466">
    <property type="entry name" value="PBP2_LTTR_substrate"/>
    <property type="match status" value="1"/>
</dbReference>
<evidence type="ECO:0000256" key="4">
    <source>
        <dbReference type="ARBA" id="ARBA00023163"/>
    </source>
</evidence>
<dbReference type="InterPro" id="IPR000847">
    <property type="entry name" value="LysR_HTH_N"/>
</dbReference>
<reference evidence="6" key="1">
    <citation type="journal article" date="2014" name="Int. J. Syst. Evol. Microbiol.">
        <title>Complete genome sequence of Corynebacterium casei LMG S-19264T (=DSM 44701T), isolated from a smear-ripened cheese.</title>
        <authorList>
            <consortium name="US DOE Joint Genome Institute (JGI-PGF)"/>
            <person name="Walter F."/>
            <person name="Albersmeier A."/>
            <person name="Kalinowski J."/>
            <person name="Ruckert C."/>
        </authorList>
    </citation>
    <scope>NUCLEOTIDE SEQUENCE</scope>
    <source>
        <strain evidence="6">CCM 7684</strain>
    </source>
</reference>
<reference evidence="6" key="2">
    <citation type="submission" date="2020-09" db="EMBL/GenBank/DDBJ databases">
        <authorList>
            <person name="Sun Q."/>
            <person name="Sedlacek I."/>
        </authorList>
    </citation>
    <scope>NUCLEOTIDE SEQUENCE</scope>
    <source>
        <strain evidence="6">CCM 7684</strain>
    </source>
</reference>
<evidence type="ECO:0000256" key="3">
    <source>
        <dbReference type="ARBA" id="ARBA00023125"/>
    </source>
</evidence>
<dbReference type="InterPro" id="IPR005119">
    <property type="entry name" value="LysR_subst-bd"/>
</dbReference>
<dbReference type="GO" id="GO:0003677">
    <property type="term" value="F:DNA binding"/>
    <property type="evidence" value="ECO:0007669"/>
    <property type="project" value="UniProtKB-KW"/>
</dbReference>
<dbReference type="InterPro" id="IPR036390">
    <property type="entry name" value="WH_DNA-bd_sf"/>
</dbReference>
<evidence type="ECO:0000256" key="2">
    <source>
        <dbReference type="ARBA" id="ARBA00023015"/>
    </source>
</evidence>
<dbReference type="Gene3D" id="1.10.10.10">
    <property type="entry name" value="Winged helix-like DNA-binding domain superfamily/Winged helix DNA-binding domain"/>
    <property type="match status" value="1"/>
</dbReference>
<feature type="domain" description="HTH lysR-type" evidence="5">
    <location>
        <begin position="1"/>
        <end position="58"/>
    </location>
</feature>
<dbReference type="AlphaFoldDB" id="A0A8J2VGA4"/>
<sequence length="318" mass="35244">MNIRFLEIFVSTIDNDGMSNAAEKLGLSQSAVSQAIANLEKSIGKQLLDRTVRPSRLTLAGSVFYEKATGLLNRIRDLEQMVDLDLNEPLPVLRIGMVDSFAATAGPALVKDLETVAGRWLVGSGLQDTSVRALLERRVDLAITSDETMLDSEILSLPIFEEPFFLVAPNEVGPKTTIEALVGRYDFIRYARASFIGKQVENHLSQLSQTPSLRYEFDTSDAVMAMVSEGIGWTITTPLVALKSRPSERDVSFHPLPGAPFKRRLWLIARKSENSALAERVASAARRALIQRCLPRILEIAPWMKDSFQNQRQNAGKS</sequence>
<evidence type="ECO:0000256" key="1">
    <source>
        <dbReference type="ARBA" id="ARBA00009437"/>
    </source>
</evidence>
<keyword evidence="3" id="KW-0238">DNA-binding</keyword>
<dbReference type="GO" id="GO:0003700">
    <property type="term" value="F:DNA-binding transcription factor activity"/>
    <property type="evidence" value="ECO:0007669"/>
    <property type="project" value="InterPro"/>
</dbReference>
<keyword evidence="2" id="KW-0805">Transcription regulation</keyword>
<evidence type="ECO:0000259" key="5">
    <source>
        <dbReference type="PROSITE" id="PS50931"/>
    </source>
</evidence>